<evidence type="ECO:0000256" key="11">
    <source>
        <dbReference type="ARBA" id="ARBA00023225"/>
    </source>
</evidence>
<evidence type="ECO:0000256" key="3">
    <source>
        <dbReference type="ARBA" id="ARBA00021622"/>
    </source>
</evidence>
<keyword evidence="11 13" id="KW-1006">Bacterial flagellum protein export</keyword>
<evidence type="ECO:0000256" key="2">
    <source>
        <dbReference type="ARBA" id="ARBA00010690"/>
    </source>
</evidence>
<evidence type="ECO:0000256" key="9">
    <source>
        <dbReference type="ARBA" id="ARBA00022989"/>
    </source>
</evidence>
<gene>
    <name evidence="13" type="primary">flhB</name>
    <name evidence="15" type="ORF">ABW99_17320</name>
</gene>
<evidence type="ECO:0000256" key="4">
    <source>
        <dbReference type="ARBA" id="ARBA00022448"/>
    </source>
</evidence>
<dbReference type="Gene3D" id="3.40.1690.10">
    <property type="entry name" value="secretion proteins EscU"/>
    <property type="match status" value="1"/>
</dbReference>
<evidence type="ECO:0000256" key="6">
    <source>
        <dbReference type="ARBA" id="ARBA00022692"/>
    </source>
</evidence>
<comment type="subcellular location">
    <subcellularLocation>
        <location evidence="1">Cell membrane</location>
        <topology evidence="1">Multi-pass membrane protein</topology>
    </subcellularLocation>
</comment>
<dbReference type="InterPro" id="IPR006135">
    <property type="entry name" value="T3SS_substrate_exporter"/>
</dbReference>
<accession>A0A0G3EUK0</accession>
<feature type="compositionally biased region" description="Basic and acidic residues" evidence="14">
    <location>
        <begin position="7"/>
        <end position="25"/>
    </location>
</feature>
<comment type="function">
    <text evidence="12 13">Required for formation of the rod structure in the basal body of the flagellar apparatus. Together with FliI and FliH, may constitute the export apparatus of flagellin.</text>
</comment>
<feature type="transmembrane region" description="Helical" evidence="13">
    <location>
        <begin position="96"/>
        <end position="117"/>
    </location>
</feature>
<evidence type="ECO:0000256" key="5">
    <source>
        <dbReference type="ARBA" id="ARBA00022475"/>
    </source>
</evidence>
<keyword evidence="9 13" id="KW-1133">Transmembrane helix</keyword>
<keyword evidence="5 13" id="KW-1003">Cell membrane</keyword>
<evidence type="ECO:0000256" key="10">
    <source>
        <dbReference type="ARBA" id="ARBA00023136"/>
    </source>
</evidence>
<comment type="similarity">
    <text evidence="2 13">Belongs to the type III secretion exporter family.</text>
</comment>
<evidence type="ECO:0000313" key="16">
    <source>
        <dbReference type="Proteomes" id="UP000036700"/>
    </source>
</evidence>
<keyword evidence="15" id="KW-0966">Cell projection</keyword>
<protein>
    <recommendedName>
        <fullName evidence="3 13">Flagellar biosynthetic protein FlhB</fullName>
    </recommendedName>
</protein>
<keyword evidence="8 13" id="KW-0653">Protein transport</keyword>
<name>A0A0G3EUK0_9BURK</name>
<sequence length="385" mass="42342">MAEESDLERTEPASPRRLEQAREEGQVARSRELATFMLLAAGVGGLWAMAGSLSQHFAGLLRHSLSFDQASALNTHVMMARAGASGLETVRVMLPLLGLMALAALVAPMMLGGWLFSTKPLMPQFSRLNPLKGLGRMFSMQSLAELVKAIAKTILVGCVALWVLLRDRNQVFGLMGQAPDVALRHAVHLVGESCAFIVGSLLLIAALDVPFQLWQHYRRLRMTREELRNEYKETEGDPHVKAHIRQMQRQAARRRMMAAVPKADVIVTNPTHFAVALQYVDDTMRAPRVIAKGADLVAQRIRELGLEHGVPVLEAPPLARALYRHTDLNQEIPATLYNAVAEVLAWVYRLRRWRAEGGERPVEPDELAVPPEMATGAPGAEGGAA</sequence>
<dbReference type="FunFam" id="3.40.1690.10:FF:000001">
    <property type="entry name" value="Flagellar biosynthetic protein FlhB"/>
    <property type="match status" value="1"/>
</dbReference>
<reference evidence="16" key="1">
    <citation type="submission" date="2015-06" db="EMBL/GenBank/DDBJ databases">
        <authorList>
            <person name="Lim Y.L."/>
            <person name="Ee R."/>
            <person name="Yong D."/>
            <person name="How K.Y."/>
            <person name="Yin W.F."/>
            <person name="Chan K.G."/>
        </authorList>
    </citation>
    <scope>NUCLEOTIDE SEQUENCE [LARGE SCALE GENOMIC DNA]</scope>
    <source>
        <strain evidence="16">DSM 25325</strain>
    </source>
</reference>
<evidence type="ECO:0000256" key="1">
    <source>
        <dbReference type="ARBA" id="ARBA00004651"/>
    </source>
</evidence>
<dbReference type="SUPFAM" id="SSF160544">
    <property type="entry name" value="EscU C-terminal domain-like"/>
    <property type="match status" value="1"/>
</dbReference>
<dbReference type="Gene3D" id="6.10.250.2080">
    <property type="match status" value="1"/>
</dbReference>
<dbReference type="Proteomes" id="UP000036700">
    <property type="component" value="Chromosome"/>
</dbReference>
<feature type="region of interest" description="Disordered" evidence="14">
    <location>
        <begin position="1"/>
        <end position="25"/>
    </location>
</feature>
<evidence type="ECO:0000313" key="15">
    <source>
        <dbReference type="EMBL" id="AKJ69704.1"/>
    </source>
</evidence>
<feature type="transmembrane region" description="Helical" evidence="13">
    <location>
        <begin position="185"/>
        <end position="214"/>
    </location>
</feature>
<evidence type="ECO:0000256" key="8">
    <source>
        <dbReference type="ARBA" id="ARBA00022927"/>
    </source>
</evidence>
<keyword evidence="7 13" id="KW-1005">Bacterial flagellum biogenesis</keyword>
<dbReference type="STRING" id="445709.ABW99_17320"/>
<proteinExistence type="inferred from homology"/>
<dbReference type="PANTHER" id="PTHR30531">
    <property type="entry name" value="FLAGELLAR BIOSYNTHETIC PROTEIN FLHB"/>
    <property type="match status" value="1"/>
</dbReference>
<organism evidence="15 16">
    <name type="scientific">Pandoraea thiooxydans</name>
    <dbReference type="NCBI Taxonomy" id="445709"/>
    <lineage>
        <taxon>Bacteria</taxon>
        <taxon>Pseudomonadati</taxon>
        <taxon>Pseudomonadota</taxon>
        <taxon>Betaproteobacteria</taxon>
        <taxon>Burkholderiales</taxon>
        <taxon>Burkholderiaceae</taxon>
        <taxon>Pandoraea</taxon>
    </lineage>
</organism>
<keyword evidence="15" id="KW-0969">Cilium</keyword>
<dbReference type="InterPro" id="IPR006136">
    <property type="entry name" value="FlhB"/>
</dbReference>
<dbReference type="Pfam" id="PF01312">
    <property type="entry name" value="Bac_export_2"/>
    <property type="match status" value="1"/>
</dbReference>
<dbReference type="GO" id="GO:0044780">
    <property type="term" value="P:bacterial-type flagellum assembly"/>
    <property type="evidence" value="ECO:0007669"/>
    <property type="project" value="InterPro"/>
</dbReference>
<dbReference type="PRINTS" id="PR00950">
    <property type="entry name" value="TYPE3IMSPROT"/>
</dbReference>
<feature type="transmembrane region" description="Helical" evidence="13">
    <location>
        <begin position="146"/>
        <end position="165"/>
    </location>
</feature>
<evidence type="ECO:0000256" key="14">
    <source>
        <dbReference type="SAM" id="MobiDB-lite"/>
    </source>
</evidence>
<keyword evidence="16" id="KW-1185">Reference proteome</keyword>
<dbReference type="EMBL" id="CP011568">
    <property type="protein sequence ID" value="AKJ69704.1"/>
    <property type="molecule type" value="Genomic_DNA"/>
</dbReference>
<dbReference type="GO" id="GO:0005886">
    <property type="term" value="C:plasma membrane"/>
    <property type="evidence" value="ECO:0007669"/>
    <property type="project" value="UniProtKB-SubCell"/>
</dbReference>
<dbReference type="InterPro" id="IPR029025">
    <property type="entry name" value="T3SS_substrate_exporter_C"/>
</dbReference>
<keyword evidence="10 13" id="KW-0472">Membrane</keyword>
<dbReference type="AlphaFoldDB" id="A0A0G3EUK0"/>
<dbReference type="OrthoDB" id="9807950at2"/>
<evidence type="ECO:0000256" key="7">
    <source>
        <dbReference type="ARBA" id="ARBA00022795"/>
    </source>
</evidence>
<dbReference type="RefSeq" id="WP_047215613.1">
    <property type="nucleotide sequence ID" value="NZ_CP011568.3"/>
</dbReference>
<evidence type="ECO:0000256" key="13">
    <source>
        <dbReference type="RuleBase" id="RU364091"/>
    </source>
</evidence>
<dbReference type="PANTHER" id="PTHR30531:SF12">
    <property type="entry name" value="FLAGELLAR BIOSYNTHETIC PROTEIN FLHB"/>
    <property type="match status" value="1"/>
</dbReference>
<dbReference type="GO" id="GO:0009306">
    <property type="term" value="P:protein secretion"/>
    <property type="evidence" value="ECO:0007669"/>
    <property type="project" value="InterPro"/>
</dbReference>
<evidence type="ECO:0000256" key="12">
    <source>
        <dbReference type="ARBA" id="ARBA00025078"/>
    </source>
</evidence>
<dbReference type="NCBIfam" id="TIGR00328">
    <property type="entry name" value="flhB"/>
    <property type="match status" value="1"/>
</dbReference>
<keyword evidence="4 13" id="KW-0813">Transport</keyword>
<keyword evidence="6 13" id="KW-0812">Transmembrane</keyword>
<feature type="region of interest" description="Disordered" evidence="14">
    <location>
        <begin position="359"/>
        <end position="385"/>
    </location>
</feature>
<keyword evidence="15" id="KW-0282">Flagellum</keyword>
<feature type="transmembrane region" description="Helical" evidence="13">
    <location>
        <begin position="36"/>
        <end position="58"/>
    </location>
</feature>
<dbReference type="PATRIC" id="fig|445709.3.peg.3658"/>
<dbReference type="KEGG" id="ptx:ABW99_17320"/>